<protein>
    <submittedName>
        <fullName evidence="4">Uncharacterized protein</fullName>
    </submittedName>
</protein>
<sequence length="377" mass="41413">MDQLATLITSPTPPVSQISYREALFDVLRQNRLNGSSLCKCWFSSCLYVLLVIASKVLKWRSTNSIHEEEDLKLRSFACDYYVACLGLSILVDNFNGNVAPTSTSTAMHSKDYTDGPGELDMLIGFFLMNIGCIGFFLGFGMCVICSCVRRRPRLFNQKTADSKALLPEKLSKSNSPTSFQSGSVRAPSVKPTFKSIGNRMITDKKYKQLAVDGPGRKPSATIEVHVPSRPGSRRCSAVVSVETDKLLDEPITAVEEPPKPKPIDPRRNGSCRSVQMPQNAKIVGKTFSMPTTPALCHNCHPAESIDANHVCDCDCNKSESNDGTIESNLKGDNENGRKSESSVAIVVDETEDDPEEHSVIRANLLGPLSFDDLYYT</sequence>
<reference evidence="3" key="1">
    <citation type="journal article" date="2013" name="Genetics">
        <title>The draft genome and transcriptome of Panagrellus redivivus are shaped by the harsh demands of a free-living lifestyle.</title>
        <authorList>
            <person name="Srinivasan J."/>
            <person name="Dillman A.R."/>
            <person name="Macchietto M.G."/>
            <person name="Heikkinen L."/>
            <person name="Lakso M."/>
            <person name="Fracchia K.M."/>
            <person name="Antoshechkin I."/>
            <person name="Mortazavi A."/>
            <person name="Wong G."/>
            <person name="Sternberg P.W."/>
        </authorList>
    </citation>
    <scope>NUCLEOTIDE SEQUENCE [LARGE SCALE GENOMIC DNA]</scope>
    <source>
        <strain evidence="3">MT8872</strain>
    </source>
</reference>
<evidence type="ECO:0000256" key="2">
    <source>
        <dbReference type="SAM" id="Phobius"/>
    </source>
</evidence>
<keyword evidence="3" id="KW-1185">Reference proteome</keyword>
<proteinExistence type="predicted"/>
<dbReference type="AlphaFoldDB" id="A0A7E4UN31"/>
<evidence type="ECO:0000256" key="1">
    <source>
        <dbReference type="SAM" id="MobiDB-lite"/>
    </source>
</evidence>
<feature type="compositionally biased region" description="Basic and acidic residues" evidence="1">
    <location>
        <begin position="330"/>
        <end position="341"/>
    </location>
</feature>
<keyword evidence="2" id="KW-0812">Transmembrane</keyword>
<dbReference type="WBParaSite" id="Pan_g10753.t1">
    <property type="protein sequence ID" value="Pan_g10753.t1"/>
    <property type="gene ID" value="Pan_g10753"/>
</dbReference>
<organism evidence="3 4">
    <name type="scientific">Panagrellus redivivus</name>
    <name type="common">Microworm</name>
    <dbReference type="NCBI Taxonomy" id="6233"/>
    <lineage>
        <taxon>Eukaryota</taxon>
        <taxon>Metazoa</taxon>
        <taxon>Ecdysozoa</taxon>
        <taxon>Nematoda</taxon>
        <taxon>Chromadorea</taxon>
        <taxon>Rhabditida</taxon>
        <taxon>Tylenchina</taxon>
        <taxon>Panagrolaimomorpha</taxon>
        <taxon>Panagrolaimoidea</taxon>
        <taxon>Panagrolaimidae</taxon>
        <taxon>Panagrellus</taxon>
    </lineage>
</organism>
<accession>A0A7E4UN31</accession>
<reference evidence="4" key="2">
    <citation type="submission" date="2020-10" db="UniProtKB">
        <authorList>
            <consortium name="WormBaseParasite"/>
        </authorList>
    </citation>
    <scope>IDENTIFICATION</scope>
</reference>
<feature type="region of interest" description="Disordered" evidence="1">
    <location>
        <begin position="323"/>
        <end position="343"/>
    </location>
</feature>
<name>A0A7E4UN31_PANRE</name>
<evidence type="ECO:0000313" key="3">
    <source>
        <dbReference type="Proteomes" id="UP000492821"/>
    </source>
</evidence>
<evidence type="ECO:0000313" key="4">
    <source>
        <dbReference type="WBParaSite" id="Pan_g10753.t1"/>
    </source>
</evidence>
<keyword evidence="2" id="KW-1133">Transmembrane helix</keyword>
<dbReference type="Proteomes" id="UP000492821">
    <property type="component" value="Unassembled WGS sequence"/>
</dbReference>
<keyword evidence="2" id="KW-0472">Membrane</keyword>
<feature type="transmembrane region" description="Helical" evidence="2">
    <location>
        <begin position="123"/>
        <end position="149"/>
    </location>
</feature>